<evidence type="ECO:0000259" key="1">
    <source>
        <dbReference type="Pfam" id="PF02464"/>
    </source>
</evidence>
<dbReference type="InterPro" id="IPR036653">
    <property type="entry name" value="CinA-like_C"/>
</dbReference>
<keyword evidence="2" id="KW-0378">Hydrolase</keyword>
<dbReference type="Pfam" id="PF02464">
    <property type="entry name" value="CinA"/>
    <property type="match status" value="1"/>
</dbReference>
<dbReference type="Gene3D" id="3.90.950.20">
    <property type="entry name" value="CinA-like"/>
    <property type="match status" value="1"/>
</dbReference>
<dbReference type="KEGG" id="nst:Nstercoris_01171"/>
<dbReference type="NCBIfam" id="TIGR00199">
    <property type="entry name" value="PncC_domain"/>
    <property type="match status" value="1"/>
</dbReference>
<keyword evidence="3" id="KW-1185">Reference proteome</keyword>
<dbReference type="Proteomes" id="UP000316473">
    <property type="component" value="Chromosome"/>
</dbReference>
<gene>
    <name evidence="2" type="ORF">Nstercoris_01171</name>
</gene>
<proteinExistence type="predicted"/>
<name>A0A4Y1YLA1_9PROT</name>
<dbReference type="GO" id="GO:0016787">
    <property type="term" value="F:hydrolase activity"/>
    <property type="evidence" value="ECO:0007669"/>
    <property type="project" value="UniProtKB-KW"/>
</dbReference>
<evidence type="ECO:0000313" key="3">
    <source>
        <dbReference type="Proteomes" id="UP000316473"/>
    </source>
</evidence>
<dbReference type="SUPFAM" id="SSF142433">
    <property type="entry name" value="CinA-like"/>
    <property type="match status" value="1"/>
</dbReference>
<feature type="domain" description="CinA C-terminal" evidence="1">
    <location>
        <begin position="15"/>
        <end position="170"/>
    </location>
</feature>
<accession>A0A4Y1YLA1</accession>
<evidence type="ECO:0000313" key="2">
    <source>
        <dbReference type="EMBL" id="BBL34920.1"/>
    </source>
</evidence>
<dbReference type="InterPro" id="IPR008136">
    <property type="entry name" value="CinA_C"/>
</dbReference>
<dbReference type="EMBL" id="AP019755">
    <property type="protein sequence ID" value="BBL34920.1"/>
    <property type="molecule type" value="Genomic_DNA"/>
</dbReference>
<sequence length="180" mass="18934">MNTPQVVTSDSALLKLAQQVGSVLSAHGLKLTSAESCTGGWIGQVMTAVPGSSAWYDRGFITYSNLSKRQMLCVQAQTLLQFGAVSEQTAREMAQGAHSMSQAQIAVSVTGIAGPTGGSVEKPVGTVCFAWVLESGAMLASNSKTCYFHGDREAIRRQTVVTALQGVLELLENSMPTGYA</sequence>
<dbReference type="AlphaFoldDB" id="A0A4Y1YLA1"/>
<protein>
    <submittedName>
        <fullName evidence="2">Nicotinamide-nucleotide amidohydrolase PncC</fullName>
    </submittedName>
</protein>
<organism evidence="2 3">
    <name type="scientific">Nitrosomonas stercoris</name>
    <dbReference type="NCBI Taxonomy" id="1444684"/>
    <lineage>
        <taxon>Bacteria</taxon>
        <taxon>Pseudomonadati</taxon>
        <taxon>Pseudomonadota</taxon>
        <taxon>Betaproteobacteria</taxon>
        <taxon>Nitrosomonadales</taxon>
        <taxon>Nitrosomonadaceae</taxon>
        <taxon>Nitrosomonas</taxon>
    </lineage>
</organism>
<reference evidence="2 3" key="1">
    <citation type="submission" date="2019-06" db="EMBL/GenBank/DDBJ databases">
        <title>Nitrosomonas stercoris KYUHI-S whole genome shotgun sequence.</title>
        <authorList>
            <person name="Nakagawa T."/>
            <person name="Tsuchiya Y."/>
            <person name="Takahashi R."/>
        </authorList>
    </citation>
    <scope>NUCLEOTIDE SEQUENCE [LARGE SCALE GENOMIC DNA]</scope>
    <source>
        <strain evidence="2 3">KYUHI-S</strain>
    </source>
</reference>